<dbReference type="GO" id="GO:0016787">
    <property type="term" value="F:hydrolase activity"/>
    <property type="evidence" value="ECO:0007669"/>
    <property type="project" value="UniProtKB-KW"/>
</dbReference>
<feature type="domain" description="HIT" evidence="6">
    <location>
        <begin position="53"/>
        <end position="161"/>
    </location>
</feature>
<reference evidence="7" key="2">
    <citation type="submission" date="2020-09" db="EMBL/GenBank/DDBJ databases">
        <authorList>
            <person name="Sun Q."/>
            <person name="Zhou Y."/>
        </authorList>
    </citation>
    <scope>NUCLEOTIDE SEQUENCE</scope>
    <source>
        <strain evidence="7">CGMCC 1.14988</strain>
    </source>
</reference>
<organism evidence="7 8">
    <name type="scientific">Egicoccus halophilus</name>
    <dbReference type="NCBI Taxonomy" id="1670830"/>
    <lineage>
        <taxon>Bacteria</taxon>
        <taxon>Bacillati</taxon>
        <taxon>Actinomycetota</taxon>
        <taxon>Nitriliruptoria</taxon>
        <taxon>Egicoccales</taxon>
        <taxon>Egicoccaceae</taxon>
        <taxon>Egicoccus</taxon>
    </lineage>
</organism>
<feature type="binding site" evidence="3">
    <location>
        <position position="150"/>
    </location>
    <ligand>
        <name>substrate</name>
    </ligand>
</feature>
<dbReference type="SUPFAM" id="SSF54197">
    <property type="entry name" value="HIT-like"/>
    <property type="match status" value="1"/>
</dbReference>
<dbReference type="Gene3D" id="3.30.428.10">
    <property type="entry name" value="HIT-like"/>
    <property type="match status" value="1"/>
</dbReference>
<keyword evidence="7" id="KW-0378">Hydrolase</keyword>
<gene>
    <name evidence="7" type="ORF">GCM10011354_11870</name>
</gene>
<dbReference type="AlphaFoldDB" id="A0A8J3EX38"/>
<dbReference type="PANTHER" id="PTHR42997">
    <property type="entry name" value="HIT FAMILY HYDROLASE"/>
    <property type="match status" value="1"/>
</dbReference>
<evidence type="ECO:0000313" key="7">
    <source>
        <dbReference type="EMBL" id="GGI04995.1"/>
    </source>
</evidence>
<feature type="region of interest" description="Disordered" evidence="5">
    <location>
        <begin position="1"/>
        <end position="20"/>
    </location>
</feature>
<dbReference type="PANTHER" id="PTHR42997:SF1">
    <property type="entry name" value="AP-4-A PHOSPHORYLASE"/>
    <property type="match status" value="1"/>
</dbReference>
<dbReference type="CDD" id="cd01275">
    <property type="entry name" value="FHIT"/>
    <property type="match status" value="1"/>
</dbReference>
<name>A0A8J3EX38_9ACTN</name>
<evidence type="ECO:0000256" key="4">
    <source>
        <dbReference type="PROSITE-ProRule" id="PRU00464"/>
    </source>
</evidence>
<feature type="short sequence motif" description="Histidine triad motif" evidence="4">
    <location>
        <begin position="146"/>
        <end position="150"/>
    </location>
</feature>
<dbReference type="Pfam" id="PF01230">
    <property type="entry name" value="HIT"/>
    <property type="match status" value="1"/>
</dbReference>
<reference evidence="7" key="1">
    <citation type="journal article" date="2014" name="Int. J. Syst. Evol. Microbiol.">
        <title>Complete genome sequence of Corynebacterium casei LMG S-19264T (=DSM 44701T), isolated from a smear-ripened cheese.</title>
        <authorList>
            <consortium name="US DOE Joint Genome Institute (JGI-PGF)"/>
            <person name="Walter F."/>
            <person name="Albersmeier A."/>
            <person name="Kalinowski J."/>
            <person name="Ruckert C."/>
        </authorList>
    </citation>
    <scope>NUCLEOTIDE SEQUENCE</scope>
    <source>
        <strain evidence="7">CGMCC 1.14988</strain>
    </source>
</reference>
<comment type="caution">
    <text evidence="7">The sequence shown here is derived from an EMBL/GenBank/DDBJ whole genome shotgun (WGS) entry which is preliminary data.</text>
</comment>
<dbReference type="InterPro" id="IPR011146">
    <property type="entry name" value="HIT-like"/>
</dbReference>
<dbReference type="Proteomes" id="UP000650511">
    <property type="component" value="Unassembled WGS sequence"/>
</dbReference>
<keyword evidence="8" id="KW-1185">Reference proteome</keyword>
<dbReference type="InterPro" id="IPR052908">
    <property type="entry name" value="AP-4-A_phosphorylase"/>
</dbReference>
<feature type="active site" description="Tele-AMP-histidine intermediate" evidence="2">
    <location>
        <position position="148"/>
    </location>
</feature>
<sequence length="197" mass="21892">MDEFTDSVGQVGRDARHDQPGLGADDLQRLWAPWRFGYVAGAEPIEGCPFCVIPERGSERDRESLILHRGRHCFVIFNAYPYNPGHLMVVPYQHLADLEDLEEEAAIELWSLARRAVRVLKEQVNAQGVNLGMNLGAAGGAGIAQHLHLHAVPRWAGDTNFISVVGAARVLPRALEEMWDELAPGFDRDPDDHGERP</sequence>
<evidence type="ECO:0000256" key="2">
    <source>
        <dbReference type="PIRSR" id="PIRSR639383-1"/>
    </source>
</evidence>
<keyword evidence="1" id="KW-0547">Nucleotide-binding</keyword>
<dbReference type="InterPro" id="IPR039383">
    <property type="entry name" value="FHIT"/>
</dbReference>
<dbReference type="RefSeq" id="WP_205745527.1">
    <property type="nucleotide sequence ID" value="NZ_BMHA01000004.1"/>
</dbReference>
<feature type="binding site" evidence="3">
    <location>
        <position position="78"/>
    </location>
    <ligand>
        <name>substrate</name>
    </ligand>
</feature>
<dbReference type="EMBL" id="BMHA01000004">
    <property type="protein sequence ID" value="GGI04995.1"/>
    <property type="molecule type" value="Genomic_DNA"/>
</dbReference>
<evidence type="ECO:0000256" key="3">
    <source>
        <dbReference type="PIRSR" id="PIRSR639383-2"/>
    </source>
</evidence>
<evidence type="ECO:0000259" key="6">
    <source>
        <dbReference type="PROSITE" id="PS51084"/>
    </source>
</evidence>
<evidence type="ECO:0000256" key="1">
    <source>
        <dbReference type="ARBA" id="ARBA00022741"/>
    </source>
</evidence>
<proteinExistence type="predicted"/>
<protein>
    <submittedName>
        <fullName evidence="7">Hydrolase</fullName>
    </submittedName>
</protein>
<dbReference type="PROSITE" id="PS51084">
    <property type="entry name" value="HIT_2"/>
    <property type="match status" value="1"/>
</dbReference>
<evidence type="ECO:0000313" key="8">
    <source>
        <dbReference type="Proteomes" id="UP000650511"/>
    </source>
</evidence>
<dbReference type="GO" id="GO:0000166">
    <property type="term" value="F:nucleotide binding"/>
    <property type="evidence" value="ECO:0007669"/>
    <property type="project" value="UniProtKB-KW"/>
</dbReference>
<evidence type="ECO:0000256" key="5">
    <source>
        <dbReference type="SAM" id="MobiDB-lite"/>
    </source>
</evidence>
<accession>A0A8J3EX38</accession>
<dbReference type="InterPro" id="IPR036265">
    <property type="entry name" value="HIT-like_sf"/>
</dbReference>